<dbReference type="SUPFAM" id="SSF52540">
    <property type="entry name" value="P-loop containing nucleoside triphosphate hydrolases"/>
    <property type="match status" value="1"/>
</dbReference>
<sequence length="672" mass="71308">MSMLLARRAPAGVVLSVVPELRQVILRALHSGRPSCAPMPQSYSGRPDRSAPPHTGRELYPGPGEQREWSGAPIRSGGRTSTGRAGAPPAMGFGLKSPVASSSPGRTAPTSSRRLAELPERKSLPTKVAHAAFPSTAPAGKGRDRLDFLKALPRPNASLTHSEVTAAKPHPFIDYPLNESLIGGLSGLLTSGDGGALHTTPIQSISLARLLETPSDALLAAETGSGKTLAYMLPLLHHLKLTDTRSQSRADDSVLPPVLSELFGEASTPQARSDQLLPRSLVISPTHELTRQSTGVAKALCHDVKLSVVGMSSTKEAAPGGGRKGVVDVLIGTSGGMRRMLSIKNNGDDSQMRDSRRERKTQRDEEDEGEEHVEDRRNRGSKGARVGLGQVEWVVIDEADVLLGPSFIDETTQILSLLPAQTRIILCTATLPPSLLTAISTHPLLRTRDISQLLAPGLHRLPPGLKTHFVGSTGGHLAATVVKEVKDAFADDALEDRTHARKADTAGAPGIRMAKSRAVVFCNTDMRAREVARKFREKEESIGVLEWTSGGEGRTRGSQGDLAPFLQQQRTKAGQIEPPSSAPTPRVLVTTSLLSRGLDFNSDVRTVVLVDAPRDTLDFVHRAGRTGRAGRGGRVIIFGMGDSAGGSRGAQGRGGVGKGVAGVIRAGARRRD</sequence>
<feature type="compositionally biased region" description="Low complexity" evidence="6">
    <location>
        <begin position="75"/>
        <end position="87"/>
    </location>
</feature>
<feature type="domain" description="Helicase ATP-binding" evidence="7">
    <location>
        <begin position="208"/>
        <end position="449"/>
    </location>
</feature>
<keyword evidence="4 5" id="KW-0694">RNA-binding</keyword>
<dbReference type="InterPro" id="IPR014001">
    <property type="entry name" value="Helicase_ATP-bd"/>
</dbReference>
<evidence type="ECO:0000259" key="8">
    <source>
        <dbReference type="PROSITE" id="PS51194"/>
    </source>
</evidence>
<evidence type="ECO:0000313" key="9">
    <source>
        <dbReference type="EMBL" id="KAI9636142.1"/>
    </source>
</evidence>
<evidence type="ECO:0000313" key="10">
    <source>
        <dbReference type="Proteomes" id="UP001164286"/>
    </source>
</evidence>
<dbReference type="PANTHER" id="PTHR24031">
    <property type="entry name" value="RNA HELICASE"/>
    <property type="match status" value="1"/>
</dbReference>
<dbReference type="RefSeq" id="XP_052945919.1">
    <property type="nucleotide sequence ID" value="XM_053093111.1"/>
</dbReference>
<feature type="domain" description="Helicase C-terminal" evidence="8">
    <location>
        <begin position="493"/>
        <end position="668"/>
    </location>
</feature>
<comment type="domain">
    <text evidence="5">The Q motif is unique to and characteristic of the DEAD box family of RNA helicases and controls ATP binding and hydrolysis.</text>
</comment>
<comment type="function">
    <text evidence="5">RNA helicase.</text>
</comment>
<feature type="compositionally biased region" description="Basic and acidic residues" evidence="6">
    <location>
        <begin position="114"/>
        <end position="123"/>
    </location>
</feature>
<keyword evidence="1 5" id="KW-0547">Nucleotide-binding</keyword>
<dbReference type="Gene3D" id="3.40.50.300">
    <property type="entry name" value="P-loop containing nucleotide triphosphate hydrolases"/>
    <property type="match status" value="2"/>
</dbReference>
<evidence type="ECO:0000256" key="4">
    <source>
        <dbReference type="ARBA" id="ARBA00022884"/>
    </source>
</evidence>
<evidence type="ECO:0000259" key="7">
    <source>
        <dbReference type="PROSITE" id="PS51192"/>
    </source>
</evidence>
<dbReference type="GO" id="GO:0016787">
    <property type="term" value="F:hydrolase activity"/>
    <property type="evidence" value="ECO:0007669"/>
    <property type="project" value="UniProtKB-KW"/>
</dbReference>
<evidence type="ECO:0000256" key="3">
    <source>
        <dbReference type="ARBA" id="ARBA00022840"/>
    </source>
</evidence>
<feature type="compositionally biased region" description="Polar residues" evidence="6">
    <location>
        <begin position="99"/>
        <end position="113"/>
    </location>
</feature>
<evidence type="ECO:0000256" key="5">
    <source>
        <dbReference type="RuleBase" id="RU365068"/>
    </source>
</evidence>
<accession>A0AA38H8Y7</accession>
<comment type="catalytic activity">
    <reaction evidence="5">
        <text>ATP + H2O = ADP + phosphate + H(+)</text>
        <dbReference type="Rhea" id="RHEA:13065"/>
        <dbReference type="ChEBI" id="CHEBI:15377"/>
        <dbReference type="ChEBI" id="CHEBI:15378"/>
        <dbReference type="ChEBI" id="CHEBI:30616"/>
        <dbReference type="ChEBI" id="CHEBI:43474"/>
        <dbReference type="ChEBI" id="CHEBI:456216"/>
        <dbReference type="EC" id="3.6.4.13"/>
    </reaction>
</comment>
<dbReference type="InterPro" id="IPR001650">
    <property type="entry name" value="Helicase_C-like"/>
</dbReference>
<dbReference type="GO" id="GO:0005524">
    <property type="term" value="F:ATP binding"/>
    <property type="evidence" value="ECO:0007669"/>
    <property type="project" value="UniProtKB-UniRule"/>
</dbReference>
<feature type="region of interest" description="Disordered" evidence="6">
    <location>
        <begin position="338"/>
        <end position="381"/>
    </location>
</feature>
<name>A0AA38H8Y7_9TREE</name>
<protein>
    <recommendedName>
        <fullName evidence="5">ATP-dependent RNA helicase</fullName>
        <ecNumber evidence="5">3.6.4.13</ecNumber>
    </recommendedName>
</protein>
<dbReference type="GO" id="GO:0003723">
    <property type="term" value="F:RNA binding"/>
    <property type="evidence" value="ECO:0007669"/>
    <property type="project" value="UniProtKB-UniRule"/>
</dbReference>
<dbReference type="Pfam" id="PF00271">
    <property type="entry name" value="Helicase_C"/>
    <property type="match status" value="1"/>
</dbReference>
<dbReference type="SMART" id="SM00487">
    <property type="entry name" value="DEXDc"/>
    <property type="match status" value="1"/>
</dbReference>
<dbReference type="GeneID" id="77732316"/>
<dbReference type="PROSITE" id="PS51194">
    <property type="entry name" value="HELICASE_CTER"/>
    <property type="match status" value="1"/>
</dbReference>
<dbReference type="PROSITE" id="PS51192">
    <property type="entry name" value="HELICASE_ATP_BIND_1"/>
    <property type="match status" value="1"/>
</dbReference>
<keyword evidence="2 5" id="KW-0378">Hydrolase</keyword>
<dbReference type="EC" id="3.6.4.13" evidence="5"/>
<keyword evidence="3 5" id="KW-0067">ATP-binding</keyword>
<reference evidence="9" key="1">
    <citation type="journal article" date="2022" name="G3 (Bethesda)">
        <title>High quality genome of the basidiomycete yeast Dioszegia hungarica PDD-24b-2 isolated from cloud water.</title>
        <authorList>
            <person name="Jarrige D."/>
            <person name="Haridas S."/>
            <person name="Bleykasten-Grosshans C."/>
            <person name="Joly M."/>
            <person name="Nadalig T."/>
            <person name="Sancelme M."/>
            <person name="Vuilleumier S."/>
            <person name="Grigoriev I.V."/>
            <person name="Amato P."/>
            <person name="Bringel F."/>
        </authorList>
    </citation>
    <scope>NUCLEOTIDE SEQUENCE</scope>
    <source>
        <strain evidence="9">PDD-24b-2</strain>
    </source>
</reference>
<evidence type="ECO:0000256" key="1">
    <source>
        <dbReference type="ARBA" id="ARBA00022741"/>
    </source>
</evidence>
<feature type="region of interest" description="Disordered" evidence="6">
    <location>
        <begin position="32"/>
        <end position="123"/>
    </location>
</feature>
<comment type="similarity">
    <text evidence="5">Belongs to the DEAD box helicase family.</text>
</comment>
<keyword evidence="10" id="KW-1185">Reference proteome</keyword>
<dbReference type="GO" id="GO:0003724">
    <property type="term" value="F:RNA helicase activity"/>
    <property type="evidence" value="ECO:0007669"/>
    <property type="project" value="UniProtKB-EC"/>
</dbReference>
<dbReference type="InterPro" id="IPR011545">
    <property type="entry name" value="DEAD/DEAH_box_helicase_dom"/>
</dbReference>
<organism evidence="9 10">
    <name type="scientific">Dioszegia hungarica</name>
    <dbReference type="NCBI Taxonomy" id="4972"/>
    <lineage>
        <taxon>Eukaryota</taxon>
        <taxon>Fungi</taxon>
        <taxon>Dikarya</taxon>
        <taxon>Basidiomycota</taxon>
        <taxon>Agaricomycotina</taxon>
        <taxon>Tremellomycetes</taxon>
        <taxon>Tremellales</taxon>
        <taxon>Bulleribasidiaceae</taxon>
        <taxon>Dioszegia</taxon>
    </lineage>
</organism>
<feature type="compositionally biased region" description="Basic and acidic residues" evidence="6">
    <location>
        <begin position="346"/>
        <end position="363"/>
    </location>
</feature>
<feature type="compositionally biased region" description="Basic and acidic residues" evidence="6">
    <location>
        <begin position="46"/>
        <end position="57"/>
    </location>
</feature>
<evidence type="ECO:0000256" key="2">
    <source>
        <dbReference type="ARBA" id="ARBA00022801"/>
    </source>
</evidence>
<proteinExistence type="inferred from homology"/>
<dbReference type="AlphaFoldDB" id="A0AA38H8Y7"/>
<evidence type="ECO:0000256" key="6">
    <source>
        <dbReference type="SAM" id="MobiDB-lite"/>
    </source>
</evidence>
<keyword evidence="5 9" id="KW-0347">Helicase</keyword>
<dbReference type="SMART" id="SM00490">
    <property type="entry name" value="HELICc"/>
    <property type="match status" value="1"/>
</dbReference>
<dbReference type="Pfam" id="PF00270">
    <property type="entry name" value="DEAD"/>
    <property type="match status" value="1"/>
</dbReference>
<gene>
    <name evidence="9" type="ORF">MKK02DRAFT_44846</name>
</gene>
<dbReference type="EMBL" id="JAKWFO010000005">
    <property type="protein sequence ID" value="KAI9636142.1"/>
    <property type="molecule type" value="Genomic_DNA"/>
</dbReference>
<comment type="caution">
    <text evidence="9">The sequence shown here is derived from an EMBL/GenBank/DDBJ whole genome shotgun (WGS) entry which is preliminary data.</text>
</comment>
<dbReference type="Proteomes" id="UP001164286">
    <property type="component" value="Unassembled WGS sequence"/>
</dbReference>
<dbReference type="InterPro" id="IPR027417">
    <property type="entry name" value="P-loop_NTPase"/>
</dbReference>